<reference evidence="3" key="1">
    <citation type="journal article" date="2020" name="Stud. Mycol.">
        <title>101 Dothideomycetes genomes: a test case for predicting lifestyles and emergence of pathogens.</title>
        <authorList>
            <person name="Haridas S."/>
            <person name="Albert R."/>
            <person name="Binder M."/>
            <person name="Bloem J."/>
            <person name="Labutti K."/>
            <person name="Salamov A."/>
            <person name="Andreopoulos B."/>
            <person name="Baker S."/>
            <person name="Barry K."/>
            <person name="Bills G."/>
            <person name="Bluhm B."/>
            <person name="Cannon C."/>
            <person name="Castanera R."/>
            <person name="Culley D."/>
            <person name="Daum C."/>
            <person name="Ezra D."/>
            <person name="Gonzalez J."/>
            <person name="Henrissat B."/>
            <person name="Kuo A."/>
            <person name="Liang C."/>
            <person name="Lipzen A."/>
            <person name="Lutzoni F."/>
            <person name="Magnuson J."/>
            <person name="Mondo S."/>
            <person name="Nolan M."/>
            <person name="Ohm R."/>
            <person name="Pangilinan J."/>
            <person name="Park H.-J."/>
            <person name="Ramirez L."/>
            <person name="Alfaro M."/>
            <person name="Sun H."/>
            <person name="Tritt A."/>
            <person name="Yoshinaga Y."/>
            <person name="Zwiers L.-H."/>
            <person name="Turgeon B."/>
            <person name="Goodwin S."/>
            <person name="Spatafora J."/>
            <person name="Crous P."/>
            <person name="Grigoriev I."/>
        </authorList>
    </citation>
    <scope>NUCLEOTIDE SEQUENCE</scope>
    <source>
        <strain evidence="3">CBS 130266</strain>
    </source>
</reference>
<gene>
    <name evidence="3" type="ORF">EJ08DRAFT_731776</name>
</gene>
<dbReference type="Proteomes" id="UP000800235">
    <property type="component" value="Unassembled WGS sequence"/>
</dbReference>
<comment type="caution">
    <text evidence="3">The sequence shown here is derived from an EMBL/GenBank/DDBJ whole genome shotgun (WGS) entry which is preliminary data.</text>
</comment>
<dbReference type="EMBL" id="MU007021">
    <property type="protein sequence ID" value="KAF2433449.1"/>
    <property type="molecule type" value="Genomic_DNA"/>
</dbReference>
<feature type="compositionally biased region" description="Gly residues" evidence="1">
    <location>
        <begin position="111"/>
        <end position="123"/>
    </location>
</feature>
<keyword evidence="2" id="KW-0732">Signal</keyword>
<keyword evidence="4" id="KW-1185">Reference proteome</keyword>
<evidence type="ECO:0000256" key="1">
    <source>
        <dbReference type="SAM" id="MobiDB-lite"/>
    </source>
</evidence>
<feature type="region of interest" description="Disordered" evidence="1">
    <location>
        <begin position="107"/>
        <end position="136"/>
    </location>
</feature>
<organism evidence="3 4">
    <name type="scientific">Tothia fuscella</name>
    <dbReference type="NCBI Taxonomy" id="1048955"/>
    <lineage>
        <taxon>Eukaryota</taxon>
        <taxon>Fungi</taxon>
        <taxon>Dikarya</taxon>
        <taxon>Ascomycota</taxon>
        <taxon>Pezizomycotina</taxon>
        <taxon>Dothideomycetes</taxon>
        <taxon>Pleosporomycetidae</taxon>
        <taxon>Venturiales</taxon>
        <taxon>Cylindrosympodiaceae</taxon>
        <taxon>Tothia</taxon>
    </lineage>
</organism>
<feature type="signal peptide" evidence="2">
    <location>
        <begin position="1"/>
        <end position="17"/>
    </location>
</feature>
<dbReference type="AlphaFoldDB" id="A0A9P4NW71"/>
<sequence length="176" mass="17082">MHYLALTSLLAIPVVLAVPAPAPTANTGGFKGGKQGFKCEAGMSNWGPVSRASYMSAHATMGAEWKKEFSSCMGVAPVGAGQNMNGPMGSKTAAAGGNVPTSTAVALKKGAGPGSSLSGGGAQPTGVPAVGGPTDEEDDEIVTIAVTSTHAATATGTGLVDAPAATGAPKDSPNDD</sequence>
<protein>
    <submittedName>
        <fullName evidence="3">Uncharacterized protein</fullName>
    </submittedName>
</protein>
<name>A0A9P4NW71_9PEZI</name>
<evidence type="ECO:0000313" key="3">
    <source>
        <dbReference type="EMBL" id="KAF2433449.1"/>
    </source>
</evidence>
<accession>A0A9P4NW71</accession>
<feature type="region of interest" description="Disordered" evidence="1">
    <location>
        <begin position="151"/>
        <end position="176"/>
    </location>
</feature>
<feature type="chain" id="PRO_5040333161" evidence="2">
    <location>
        <begin position="18"/>
        <end position="176"/>
    </location>
</feature>
<proteinExistence type="predicted"/>
<evidence type="ECO:0000256" key="2">
    <source>
        <dbReference type="SAM" id="SignalP"/>
    </source>
</evidence>
<evidence type="ECO:0000313" key="4">
    <source>
        <dbReference type="Proteomes" id="UP000800235"/>
    </source>
</evidence>